<dbReference type="AlphaFoldDB" id="A0A437MPX6"/>
<keyword evidence="5 6" id="KW-0472">Membrane</keyword>
<dbReference type="Proteomes" id="UP000282957">
    <property type="component" value="Unassembled WGS sequence"/>
</dbReference>
<feature type="domain" description="EamA" evidence="7">
    <location>
        <begin position="3"/>
        <end position="130"/>
    </location>
</feature>
<dbReference type="Pfam" id="PF00892">
    <property type="entry name" value="EamA"/>
    <property type="match status" value="2"/>
</dbReference>
<evidence type="ECO:0000256" key="2">
    <source>
        <dbReference type="ARBA" id="ARBA00009853"/>
    </source>
</evidence>
<evidence type="ECO:0000256" key="6">
    <source>
        <dbReference type="SAM" id="Phobius"/>
    </source>
</evidence>
<feature type="transmembrane region" description="Helical" evidence="6">
    <location>
        <begin position="227"/>
        <end position="246"/>
    </location>
</feature>
<feature type="transmembrane region" description="Helical" evidence="6">
    <location>
        <begin position="64"/>
        <end position="84"/>
    </location>
</feature>
<feature type="transmembrane region" description="Helical" evidence="6">
    <location>
        <begin position="252"/>
        <end position="269"/>
    </location>
</feature>
<sequence length="275" mass="28788">MALMAGAALFFSAMGMCYRVALQEGLPTPAAPFARGAITLIIILPWLLRVGVSGMATRRPWLMTWRCAAGLVAFQCSMLALLLLPLADAVAIGQARPIWAICLAAVLLNEKLRRDRVVAALVGFAGVIVIADPGGHISWGLAAAVGAGISGALVLISVKKLAPTEPPMRVIAWYAVASVVFWAPLTAWLWVTPSLGALTLLVVGTLASVIGDYMVSAAARRADAGLLAPMEYVQIPSGAFWGWLVFSEVPGWGLPAGVALMLGASLYLARSAGKR</sequence>
<accession>A0A437MPX6</accession>
<name>A0A437MPX6_9PROT</name>
<dbReference type="InterPro" id="IPR000620">
    <property type="entry name" value="EamA_dom"/>
</dbReference>
<feature type="transmembrane region" description="Helical" evidence="6">
    <location>
        <begin position="197"/>
        <end position="215"/>
    </location>
</feature>
<reference evidence="8 9" key="1">
    <citation type="submission" date="2019-01" db="EMBL/GenBank/DDBJ databases">
        <authorList>
            <person name="Chen W.-M."/>
        </authorList>
    </citation>
    <scope>NUCLEOTIDE SEQUENCE [LARGE SCALE GENOMIC DNA]</scope>
    <source>
        <strain evidence="8 9">CCP-6</strain>
    </source>
</reference>
<proteinExistence type="inferred from homology"/>
<dbReference type="InterPro" id="IPR037185">
    <property type="entry name" value="EmrE-like"/>
</dbReference>
<dbReference type="PANTHER" id="PTHR22911:SF6">
    <property type="entry name" value="SOLUTE CARRIER FAMILY 35 MEMBER G1"/>
    <property type="match status" value="1"/>
</dbReference>
<evidence type="ECO:0000313" key="8">
    <source>
        <dbReference type="EMBL" id="RVT99690.1"/>
    </source>
</evidence>
<feature type="transmembrane region" description="Helical" evidence="6">
    <location>
        <begin position="33"/>
        <end position="52"/>
    </location>
</feature>
<feature type="transmembrane region" description="Helical" evidence="6">
    <location>
        <begin position="90"/>
        <end position="108"/>
    </location>
</feature>
<keyword evidence="4 6" id="KW-1133">Transmembrane helix</keyword>
<keyword evidence="3 6" id="KW-0812">Transmembrane</keyword>
<dbReference type="GO" id="GO:0016020">
    <property type="term" value="C:membrane"/>
    <property type="evidence" value="ECO:0007669"/>
    <property type="project" value="UniProtKB-SubCell"/>
</dbReference>
<feature type="transmembrane region" description="Helical" evidence="6">
    <location>
        <begin position="137"/>
        <end position="158"/>
    </location>
</feature>
<feature type="domain" description="EamA" evidence="7">
    <location>
        <begin position="139"/>
        <end position="267"/>
    </location>
</feature>
<evidence type="ECO:0000256" key="1">
    <source>
        <dbReference type="ARBA" id="ARBA00004141"/>
    </source>
</evidence>
<comment type="similarity">
    <text evidence="2">Belongs to the drug/metabolite transporter (DMT) superfamily. 10 TMS drug/metabolite exporter (DME) (TC 2.A.7.3) family.</text>
</comment>
<comment type="subcellular location">
    <subcellularLocation>
        <location evidence="1">Membrane</location>
        <topology evidence="1">Multi-pass membrane protein</topology>
    </subcellularLocation>
</comment>
<comment type="caution">
    <text evidence="8">The sequence shown here is derived from an EMBL/GenBank/DDBJ whole genome shotgun (WGS) entry which is preliminary data.</text>
</comment>
<dbReference type="OrthoDB" id="9812899at2"/>
<evidence type="ECO:0000259" key="7">
    <source>
        <dbReference type="Pfam" id="PF00892"/>
    </source>
</evidence>
<feature type="transmembrane region" description="Helical" evidence="6">
    <location>
        <begin position="170"/>
        <end position="191"/>
    </location>
</feature>
<evidence type="ECO:0000313" key="9">
    <source>
        <dbReference type="Proteomes" id="UP000282957"/>
    </source>
</evidence>
<evidence type="ECO:0000256" key="5">
    <source>
        <dbReference type="ARBA" id="ARBA00023136"/>
    </source>
</evidence>
<keyword evidence="9" id="KW-1185">Reference proteome</keyword>
<protein>
    <submittedName>
        <fullName evidence="8">DMT family transporter</fullName>
    </submittedName>
</protein>
<evidence type="ECO:0000256" key="3">
    <source>
        <dbReference type="ARBA" id="ARBA00022692"/>
    </source>
</evidence>
<dbReference type="PANTHER" id="PTHR22911">
    <property type="entry name" value="ACYL-MALONYL CONDENSING ENZYME-RELATED"/>
    <property type="match status" value="1"/>
</dbReference>
<feature type="transmembrane region" description="Helical" evidence="6">
    <location>
        <begin position="115"/>
        <end position="131"/>
    </location>
</feature>
<dbReference type="SUPFAM" id="SSF103481">
    <property type="entry name" value="Multidrug resistance efflux transporter EmrE"/>
    <property type="match status" value="2"/>
</dbReference>
<dbReference type="EMBL" id="SACL01000001">
    <property type="protein sequence ID" value="RVT99690.1"/>
    <property type="molecule type" value="Genomic_DNA"/>
</dbReference>
<gene>
    <name evidence="8" type="ORF">EOD42_04515</name>
</gene>
<organism evidence="8 9">
    <name type="scientific">Rhodovarius crocodyli</name>
    <dbReference type="NCBI Taxonomy" id="1979269"/>
    <lineage>
        <taxon>Bacteria</taxon>
        <taxon>Pseudomonadati</taxon>
        <taxon>Pseudomonadota</taxon>
        <taxon>Alphaproteobacteria</taxon>
        <taxon>Acetobacterales</taxon>
        <taxon>Roseomonadaceae</taxon>
        <taxon>Rhodovarius</taxon>
    </lineage>
</organism>
<evidence type="ECO:0000256" key="4">
    <source>
        <dbReference type="ARBA" id="ARBA00022989"/>
    </source>
</evidence>